<evidence type="ECO:0000256" key="2">
    <source>
        <dbReference type="ARBA" id="ARBA00008164"/>
    </source>
</evidence>
<organism evidence="5">
    <name type="scientific">Gracilinema caldarium</name>
    <dbReference type="NCBI Taxonomy" id="215591"/>
    <lineage>
        <taxon>Bacteria</taxon>
        <taxon>Pseudomonadati</taxon>
        <taxon>Spirochaetota</taxon>
        <taxon>Spirochaetia</taxon>
        <taxon>Spirochaetales</taxon>
        <taxon>Breznakiellaceae</taxon>
        <taxon>Gracilinema</taxon>
    </lineage>
</organism>
<dbReference type="InterPro" id="IPR036013">
    <property type="entry name" value="Band_7/SPFH_dom_sf"/>
</dbReference>
<dbReference type="GO" id="GO:0005886">
    <property type="term" value="C:plasma membrane"/>
    <property type="evidence" value="ECO:0007669"/>
    <property type="project" value="UniProtKB-ARBA"/>
</dbReference>
<dbReference type="SUPFAM" id="SSF117892">
    <property type="entry name" value="Band 7/SPFH domain"/>
    <property type="match status" value="1"/>
</dbReference>
<dbReference type="PANTHER" id="PTHR43327">
    <property type="entry name" value="STOMATIN-LIKE PROTEIN 2, MITOCHONDRIAL"/>
    <property type="match status" value="1"/>
</dbReference>
<evidence type="ECO:0000259" key="4">
    <source>
        <dbReference type="SMART" id="SM00244"/>
    </source>
</evidence>
<evidence type="ECO:0000256" key="1">
    <source>
        <dbReference type="ARBA" id="ARBA00004167"/>
    </source>
</evidence>
<feature type="coiled-coil region" evidence="3">
    <location>
        <begin position="186"/>
        <end position="226"/>
    </location>
</feature>
<dbReference type="GO" id="GO:0098552">
    <property type="term" value="C:side of membrane"/>
    <property type="evidence" value="ECO:0007669"/>
    <property type="project" value="UniProtKB-ARBA"/>
</dbReference>
<dbReference type="PRINTS" id="PR00721">
    <property type="entry name" value="STOMATIN"/>
</dbReference>
<comment type="caution">
    <text evidence="5">The sequence shown here is derived from an EMBL/GenBank/DDBJ whole genome shotgun (WGS) entry which is preliminary data.</text>
</comment>
<dbReference type="InterPro" id="IPR001972">
    <property type="entry name" value="Stomatin_HflK_fam"/>
</dbReference>
<dbReference type="Pfam" id="PF01145">
    <property type="entry name" value="Band_7"/>
    <property type="match status" value="1"/>
</dbReference>
<comment type="subcellular location">
    <subcellularLocation>
        <location evidence="1">Membrane</location>
        <topology evidence="1">Single-pass membrane protein</topology>
    </subcellularLocation>
</comment>
<dbReference type="EMBL" id="DSVL01000247">
    <property type="protein sequence ID" value="HFH29439.1"/>
    <property type="molecule type" value="Genomic_DNA"/>
</dbReference>
<keyword evidence="3" id="KW-0175">Coiled coil</keyword>
<dbReference type="AlphaFoldDB" id="A0A7C3HXC2"/>
<evidence type="ECO:0000256" key="3">
    <source>
        <dbReference type="SAM" id="Coils"/>
    </source>
</evidence>
<reference evidence="5" key="1">
    <citation type="journal article" date="2020" name="mSystems">
        <title>Genome- and Community-Level Interaction Insights into Carbon Utilization and Element Cycling Functions of Hydrothermarchaeota in Hydrothermal Sediment.</title>
        <authorList>
            <person name="Zhou Z."/>
            <person name="Liu Y."/>
            <person name="Xu W."/>
            <person name="Pan J."/>
            <person name="Luo Z.H."/>
            <person name="Li M."/>
        </authorList>
    </citation>
    <scope>NUCLEOTIDE SEQUENCE [LARGE SCALE GENOMIC DNA]</scope>
    <source>
        <strain evidence="5">SpSt-503</strain>
    </source>
</reference>
<feature type="domain" description="Band 7" evidence="4">
    <location>
        <begin position="18"/>
        <end position="176"/>
    </location>
</feature>
<comment type="similarity">
    <text evidence="2">Belongs to the band 7/mec-2 family.</text>
</comment>
<dbReference type="Gene3D" id="3.30.479.30">
    <property type="entry name" value="Band 7 domain"/>
    <property type="match status" value="1"/>
</dbReference>
<protein>
    <submittedName>
        <fullName evidence="5">Paraslipin</fullName>
    </submittedName>
</protein>
<dbReference type="InterPro" id="IPR001107">
    <property type="entry name" value="Band_7"/>
</dbReference>
<name>A0A7C3HXC2_9SPIR</name>
<sequence>MYFIIGAIAVLVVIIIFKGIHLVPQSQNWLVERFGKYEKTLSPGLNLINPIFARISAKIDIREQVLDMPPQGIITEDNAAVTVDGVVFYKITDPFKAYYGIQNIRQAIENLAMTSLRSIMGKLTLDNSLSSREKINAELLEILDNATDPWGAKITRVEIKDIEPPEDLQKAMAMQMKAERERRATVLEAEAQREAAEKKAEGFKRAQILEAEARKAAAELDAEARERLAIAESRAIESVSQTLKQSGGDPVAYLLGMEYVRGLTRLAQSEGSRVIVLPADLMETVKNLFKPMKG</sequence>
<dbReference type="SMART" id="SM00244">
    <property type="entry name" value="PHB"/>
    <property type="match status" value="1"/>
</dbReference>
<evidence type="ECO:0000313" key="5">
    <source>
        <dbReference type="EMBL" id="HFH29439.1"/>
    </source>
</evidence>
<proteinExistence type="inferred from homology"/>
<dbReference type="InterPro" id="IPR050710">
    <property type="entry name" value="Band7/mec-2_domain"/>
</dbReference>
<gene>
    <name evidence="5" type="ORF">ENS59_07995</name>
</gene>
<accession>A0A7C3HXC2</accession>
<dbReference type="FunFam" id="3.30.479.30:FF:000004">
    <property type="entry name" value="Putative membrane protease family, stomatin"/>
    <property type="match status" value="1"/>
</dbReference>
<dbReference type="PANTHER" id="PTHR43327:SF10">
    <property type="entry name" value="STOMATIN-LIKE PROTEIN 2, MITOCHONDRIAL"/>
    <property type="match status" value="1"/>
</dbReference>
<dbReference type="CDD" id="cd08829">
    <property type="entry name" value="SPFH_paraslipin"/>
    <property type="match status" value="1"/>
</dbReference>